<dbReference type="GO" id="GO:0010181">
    <property type="term" value="F:FMN binding"/>
    <property type="evidence" value="ECO:0007669"/>
    <property type="project" value="InterPro"/>
</dbReference>
<accession>A0A9P8RR22</accession>
<dbReference type="Proteomes" id="UP000750711">
    <property type="component" value="Unassembled WGS sequence"/>
</dbReference>
<proteinExistence type="predicted"/>
<gene>
    <name evidence="4" type="ORF">GP486_003151</name>
</gene>
<dbReference type="InterPro" id="IPR012349">
    <property type="entry name" value="Split_barrel_FMN-bd"/>
</dbReference>
<dbReference type="PANTHER" id="PTHR30466:SF1">
    <property type="entry name" value="FMN REDUCTASE (NADH) RUTF"/>
    <property type="match status" value="1"/>
</dbReference>
<dbReference type="Gene3D" id="2.30.110.10">
    <property type="entry name" value="Electron Transport, Fmn-binding Protein, Chain A"/>
    <property type="match status" value="1"/>
</dbReference>
<comment type="caution">
    <text evidence="4">The sequence shown here is derived from an EMBL/GenBank/DDBJ whole genome shotgun (WGS) entry which is preliminary data.</text>
</comment>
<evidence type="ECO:0000256" key="1">
    <source>
        <dbReference type="ARBA" id="ARBA00023002"/>
    </source>
</evidence>
<dbReference type="SMART" id="SM00903">
    <property type="entry name" value="Flavin_Reduct"/>
    <property type="match status" value="1"/>
</dbReference>
<reference evidence="4" key="1">
    <citation type="submission" date="2021-03" db="EMBL/GenBank/DDBJ databases">
        <title>Comparative genomics and phylogenomic investigation of the class Geoglossomycetes provide insights into ecological specialization and systematics.</title>
        <authorList>
            <person name="Melie T."/>
            <person name="Pirro S."/>
            <person name="Miller A.N."/>
            <person name="Quandt A."/>
        </authorList>
    </citation>
    <scope>NUCLEOTIDE SEQUENCE</scope>
    <source>
        <strain evidence="4">CAQ_001_2017</strain>
    </source>
</reference>
<evidence type="ECO:0000313" key="5">
    <source>
        <dbReference type="Proteomes" id="UP000750711"/>
    </source>
</evidence>
<evidence type="ECO:0000259" key="3">
    <source>
        <dbReference type="SMART" id="SM00903"/>
    </source>
</evidence>
<organism evidence="4 5">
    <name type="scientific">Trichoglossum hirsutum</name>
    <dbReference type="NCBI Taxonomy" id="265104"/>
    <lineage>
        <taxon>Eukaryota</taxon>
        <taxon>Fungi</taxon>
        <taxon>Dikarya</taxon>
        <taxon>Ascomycota</taxon>
        <taxon>Pezizomycotina</taxon>
        <taxon>Geoglossomycetes</taxon>
        <taxon>Geoglossales</taxon>
        <taxon>Geoglossaceae</taxon>
        <taxon>Trichoglossum</taxon>
    </lineage>
</organism>
<sequence>MTCVRPSPTARRFFCLFYQWIAPSRNFANFESTRNYRGSQIAVRLPQPWYNGNPALLRRTRTKIYQGSKHGAQYRSLSTTSHLRTAEPAPAKHSGGLDSVEDMSPLSHNVRLTMRHVPHSVVVVTSSLLATKLDHQQRSPYRGMTVSSFTTVALSPTPTVCFNVRAPSSTLTAIRESGRFLVHVLDASPLGAKVADAFTRGLGAAAFDNQAFGVSEGGGGMPLLVSPGVRRVLHCRAFGEGVTVGDHVIVLGEVADIQGEVQGSECEKGYGLVYVDRAYRCVGKDIPILGDQGR</sequence>
<evidence type="ECO:0000313" key="4">
    <source>
        <dbReference type="EMBL" id="KAH0562148.1"/>
    </source>
</evidence>
<name>A0A9P8RR22_9PEZI</name>
<keyword evidence="5" id="KW-1185">Reference proteome</keyword>
<dbReference type="GO" id="GO:0042602">
    <property type="term" value="F:riboflavin reductase (NADPH) activity"/>
    <property type="evidence" value="ECO:0007669"/>
    <property type="project" value="TreeGrafter"/>
</dbReference>
<feature type="region of interest" description="Disordered" evidence="2">
    <location>
        <begin position="76"/>
        <end position="100"/>
    </location>
</feature>
<dbReference type="InterPro" id="IPR002563">
    <property type="entry name" value="Flavin_Rdtase-like_dom"/>
</dbReference>
<dbReference type="Pfam" id="PF01613">
    <property type="entry name" value="Flavin_Reduct"/>
    <property type="match status" value="1"/>
</dbReference>
<evidence type="ECO:0000256" key="2">
    <source>
        <dbReference type="SAM" id="MobiDB-lite"/>
    </source>
</evidence>
<dbReference type="EMBL" id="JAGHQM010000402">
    <property type="protein sequence ID" value="KAH0562148.1"/>
    <property type="molecule type" value="Genomic_DNA"/>
</dbReference>
<protein>
    <recommendedName>
        <fullName evidence="3">Flavin reductase like domain-containing protein</fullName>
    </recommendedName>
</protein>
<dbReference type="InterPro" id="IPR050268">
    <property type="entry name" value="NADH-dep_flavin_reductase"/>
</dbReference>
<dbReference type="AlphaFoldDB" id="A0A9P8RR22"/>
<feature type="domain" description="Flavin reductase like" evidence="3">
    <location>
        <begin position="114"/>
        <end position="281"/>
    </location>
</feature>
<dbReference type="SUPFAM" id="SSF50475">
    <property type="entry name" value="FMN-binding split barrel"/>
    <property type="match status" value="1"/>
</dbReference>
<keyword evidence="1" id="KW-0560">Oxidoreductase</keyword>
<dbReference type="PANTHER" id="PTHR30466">
    <property type="entry name" value="FLAVIN REDUCTASE"/>
    <property type="match status" value="1"/>
</dbReference>